<feature type="domain" description="ABC3 transporter permease C-terminal" evidence="8">
    <location>
        <begin position="692"/>
        <end position="804"/>
    </location>
</feature>
<feature type="transmembrane region" description="Helical" evidence="7">
    <location>
        <begin position="774"/>
        <end position="794"/>
    </location>
</feature>
<feature type="transmembrane region" description="Helical" evidence="7">
    <location>
        <begin position="20"/>
        <end position="39"/>
    </location>
</feature>
<evidence type="ECO:0000256" key="4">
    <source>
        <dbReference type="ARBA" id="ARBA00022989"/>
    </source>
</evidence>
<dbReference type="eggNOG" id="COG0577">
    <property type="taxonomic scope" value="Bacteria"/>
</dbReference>
<feature type="transmembrane region" description="Helical" evidence="7">
    <location>
        <begin position="379"/>
        <end position="399"/>
    </location>
</feature>
<feature type="transmembrane region" description="Helical" evidence="7">
    <location>
        <begin position="338"/>
        <end position="359"/>
    </location>
</feature>
<evidence type="ECO:0000256" key="5">
    <source>
        <dbReference type="ARBA" id="ARBA00023136"/>
    </source>
</evidence>
<name>B1ZXV0_OPITP</name>
<evidence type="ECO:0000313" key="11">
    <source>
        <dbReference type="Proteomes" id="UP000007013"/>
    </source>
</evidence>
<reference evidence="10 11" key="1">
    <citation type="journal article" date="2011" name="J. Bacteriol.">
        <title>Genome sequence of the verrucomicrobium Opitutus terrae PB90-1, an abundant inhabitant of rice paddy soil ecosystems.</title>
        <authorList>
            <person name="van Passel M.W."/>
            <person name="Kant R."/>
            <person name="Palva A."/>
            <person name="Copeland A."/>
            <person name="Lucas S."/>
            <person name="Lapidus A."/>
            <person name="Glavina del Rio T."/>
            <person name="Pitluck S."/>
            <person name="Goltsman E."/>
            <person name="Clum A."/>
            <person name="Sun H."/>
            <person name="Schmutz J."/>
            <person name="Larimer F.W."/>
            <person name="Land M.L."/>
            <person name="Hauser L."/>
            <person name="Kyrpides N."/>
            <person name="Mikhailova N."/>
            <person name="Richardson P.P."/>
            <person name="Janssen P.H."/>
            <person name="de Vos W.M."/>
            <person name="Smidt H."/>
        </authorList>
    </citation>
    <scope>NUCLEOTIDE SEQUENCE [LARGE SCALE GENOMIC DNA]</scope>
    <source>
        <strain evidence="11">DSM 11246 / JCM 15787 / PB90-1</strain>
    </source>
</reference>
<dbReference type="PANTHER" id="PTHR30572:SF4">
    <property type="entry name" value="ABC TRANSPORTER PERMEASE YTRF"/>
    <property type="match status" value="1"/>
</dbReference>
<keyword evidence="2" id="KW-1003">Cell membrane</keyword>
<dbReference type="STRING" id="452637.Oter_1869"/>
<dbReference type="InterPro" id="IPR003838">
    <property type="entry name" value="ABC3_permease_C"/>
</dbReference>
<dbReference type="NCBIfam" id="TIGR03434">
    <property type="entry name" value="ADOP"/>
    <property type="match status" value="1"/>
</dbReference>
<protein>
    <submittedName>
        <fullName evidence="10">Permease</fullName>
    </submittedName>
</protein>
<dbReference type="KEGG" id="ote:Oter_1869"/>
<dbReference type="GO" id="GO:0022857">
    <property type="term" value="F:transmembrane transporter activity"/>
    <property type="evidence" value="ECO:0007669"/>
    <property type="project" value="TreeGrafter"/>
</dbReference>
<organism evidence="10 11">
    <name type="scientific">Opitutus terrae (strain DSM 11246 / JCM 15787 / PB90-1)</name>
    <dbReference type="NCBI Taxonomy" id="452637"/>
    <lineage>
        <taxon>Bacteria</taxon>
        <taxon>Pseudomonadati</taxon>
        <taxon>Verrucomicrobiota</taxon>
        <taxon>Opitutia</taxon>
        <taxon>Opitutales</taxon>
        <taxon>Opitutaceae</taxon>
        <taxon>Opitutus</taxon>
    </lineage>
</organism>
<keyword evidence="11" id="KW-1185">Reference proteome</keyword>
<proteinExistence type="inferred from homology"/>
<dbReference type="GO" id="GO:0005886">
    <property type="term" value="C:plasma membrane"/>
    <property type="evidence" value="ECO:0007669"/>
    <property type="project" value="UniProtKB-SubCell"/>
</dbReference>
<feature type="domain" description="MacB-like periplasmic core" evidence="9">
    <location>
        <begin position="429"/>
        <end position="640"/>
    </location>
</feature>
<dbReference type="AlphaFoldDB" id="B1ZXV0"/>
<evidence type="ECO:0000313" key="10">
    <source>
        <dbReference type="EMBL" id="ACB75152.1"/>
    </source>
</evidence>
<evidence type="ECO:0000256" key="6">
    <source>
        <dbReference type="ARBA" id="ARBA00038076"/>
    </source>
</evidence>
<feature type="transmembrane region" description="Helical" evidence="7">
    <location>
        <begin position="741"/>
        <end position="762"/>
    </location>
</feature>
<dbReference type="OrthoDB" id="9770099at2"/>
<feature type="domain" description="ABC3 transporter permease C-terminal" evidence="8">
    <location>
        <begin position="289"/>
        <end position="405"/>
    </location>
</feature>
<feature type="transmembrane region" description="Helical" evidence="7">
    <location>
        <begin position="689"/>
        <end position="713"/>
    </location>
</feature>
<evidence type="ECO:0000256" key="3">
    <source>
        <dbReference type="ARBA" id="ARBA00022692"/>
    </source>
</evidence>
<accession>B1ZXV0</accession>
<sequence length="811" mass="87255">MSDLRFALRQLAKSPGFTAIAVLTLALGIGLNTGIFSALKGVVLRPLAGVPDSRGLVTVYWTTRGGDRLTLSYVELREFQQRARSLTQLEATGAMTFSLDDGVLARRVWGEYVTGGLHAMLGLQPHLGRLLQPEDDHFPGGALVLVLSHRYWQRRFGGDPTIVGRGVRLNGRLCTIVGVAPPDYLGTTVGFGLDVFVPVAAAEQLRPFGGNGTDLFTKRDFRTLATVARLRPGVSFEQARAEIAAISAALATEFPAEYQGKSAILVPFTRSPFGAQTYMTPIFSLMLGMAALVLLIMCANVANLLLARAASRIHEVAIRLALGASRLRLVRQFLTESVVLALLGGALGGLIASGTPELLRAVWPDTAKTPVVLNAEPDATVFAFTLAASLGSALLFGLLPALQGARTVVLPALKAGPANGSPTRTWGRSALVVAQIAVSVPLLVIAGLLLRSAQRQKSADFGFDPAHVALMSIDLRPNGYDQENGRDFCDRLLHELGRLPGVEVVSLANQLPLEIVPRTQSAIEVPGYVPPPEEALQVMFNTVTADYFRTLRIPLVAGRDFAAADRNSAAKVAIVNETMAARYWPHQNPLGRTFRVWGETREVIGVVRNVKYLTPTEPPHPYFYLPQSQSFQSDLTIQVRTSGDPRLLIKPMIDCIAQLDPRLPVFGVETMADYMKFALSISSFAANGLLLAGLLGLTLTALGVFGTISYAVARRTREIGVRMALGARTTDVVQLVIRQGLWLAAIGAVLGLIGAAASTHLVRSFLFETTTSDPLTYLAVLLLVAVTTLLACWLPSRRATRINPTDALRAE</sequence>
<dbReference type="InterPro" id="IPR017800">
    <property type="entry name" value="ADOP"/>
</dbReference>
<dbReference type="PANTHER" id="PTHR30572">
    <property type="entry name" value="MEMBRANE COMPONENT OF TRANSPORTER-RELATED"/>
    <property type="match status" value="1"/>
</dbReference>
<keyword evidence="5 7" id="KW-0472">Membrane</keyword>
<evidence type="ECO:0000259" key="8">
    <source>
        <dbReference type="Pfam" id="PF02687"/>
    </source>
</evidence>
<feature type="transmembrane region" description="Helical" evidence="7">
    <location>
        <begin position="282"/>
        <end position="306"/>
    </location>
</feature>
<evidence type="ECO:0000256" key="1">
    <source>
        <dbReference type="ARBA" id="ARBA00004651"/>
    </source>
</evidence>
<dbReference type="InterPro" id="IPR050250">
    <property type="entry name" value="Macrolide_Exporter_MacB"/>
</dbReference>
<dbReference type="RefSeq" id="WP_012374689.1">
    <property type="nucleotide sequence ID" value="NC_010571.1"/>
</dbReference>
<keyword evidence="3 7" id="KW-0812">Transmembrane</keyword>
<dbReference type="Proteomes" id="UP000007013">
    <property type="component" value="Chromosome"/>
</dbReference>
<evidence type="ECO:0000259" key="9">
    <source>
        <dbReference type="Pfam" id="PF12704"/>
    </source>
</evidence>
<dbReference type="EMBL" id="CP001032">
    <property type="protein sequence ID" value="ACB75152.1"/>
    <property type="molecule type" value="Genomic_DNA"/>
</dbReference>
<comment type="similarity">
    <text evidence="6">Belongs to the ABC-4 integral membrane protein family.</text>
</comment>
<dbReference type="HOGENOM" id="CLU_009433_0_0_0"/>
<evidence type="ECO:0000256" key="7">
    <source>
        <dbReference type="SAM" id="Phobius"/>
    </source>
</evidence>
<evidence type="ECO:0000256" key="2">
    <source>
        <dbReference type="ARBA" id="ARBA00022475"/>
    </source>
</evidence>
<feature type="domain" description="MacB-like periplasmic core" evidence="9">
    <location>
        <begin position="18"/>
        <end position="245"/>
    </location>
</feature>
<dbReference type="Pfam" id="PF02687">
    <property type="entry name" value="FtsX"/>
    <property type="match status" value="2"/>
</dbReference>
<dbReference type="Pfam" id="PF12704">
    <property type="entry name" value="MacB_PCD"/>
    <property type="match status" value="2"/>
</dbReference>
<dbReference type="InterPro" id="IPR025857">
    <property type="entry name" value="MacB_PCD"/>
</dbReference>
<keyword evidence="4 7" id="KW-1133">Transmembrane helix</keyword>
<gene>
    <name evidence="10" type="ordered locus">Oter_1869</name>
</gene>
<feature type="transmembrane region" description="Helical" evidence="7">
    <location>
        <begin position="430"/>
        <end position="450"/>
    </location>
</feature>
<comment type="subcellular location">
    <subcellularLocation>
        <location evidence="1">Cell membrane</location>
        <topology evidence="1">Multi-pass membrane protein</topology>
    </subcellularLocation>
</comment>